<reference evidence="1" key="1">
    <citation type="journal article" date="2021" name="Proc. Natl. Acad. Sci. U.S.A.">
        <title>A Catalog of Tens of Thousands of Viruses from Human Metagenomes Reveals Hidden Associations with Chronic Diseases.</title>
        <authorList>
            <person name="Tisza M.J."/>
            <person name="Buck C.B."/>
        </authorList>
    </citation>
    <scope>NUCLEOTIDE SEQUENCE</scope>
    <source>
        <strain evidence="1">CtHSm42</strain>
    </source>
</reference>
<protein>
    <submittedName>
        <fullName evidence="1">Uncharacterized protein</fullName>
    </submittedName>
</protein>
<sequence>MVLSRRFFHTINHYKPMGSIRFFILPWSMA</sequence>
<evidence type="ECO:0000313" key="1">
    <source>
        <dbReference type="EMBL" id="DAD84581.1"/>
    </source>
</evidence>
<proteinExistence type="predicted"/>
<dbReference type="EMBL" id="BK014962">
    <property type="protein sequence ID" value="DAD84581.1"/>
    <property type="molecule type" value="Genomic_DNA"/>
</dbReference>
<accession>A0A8S5MQD7</accession>
<name>A0A8S5MQD7_9CAUD</name>
<organism evidence="1">
    <name type="scientific">Siphoviridae sp. ctHSm42</name>
    <dbReference type="NCBI Taxonomy" id="2826232"/>
    <lineage>
        <taxon>Viruses</taxon>
        <taxon>Duplodnaviria</taxon>
        <taxon>Heunggongvirae</taxon>
        <taxon>Uroviricota</taxon>
        <taxon>Caudoviricetes</taxon>
    </lineage>
</organism>